<feature type="transmembrane region" description="Helical" evidence="2">
    <location>
        <begin position="42"/>
        <end position="63"/>
    </location>
</feature>
<protein>
    <submittedName>
        <fullName evidence="4">PspC domain-containing protein</fullName>
    </submittedName>
</protein>
<reference evidence="5" key="1">
    <citation type="journal article" date="2019" name="Int. J. Syst. Evol. Microbiol.">
        <title>The Global Catalogue of Microorganisms (GCM) 10K type strain sequencing project: providing services to taxonomists for standard genome sequencing and annotation.</title>
        <authorList>
            <consortium name="The Broad Institute Genomics Platform"/>
            <consortium name="The Broad Institute Genome Sequencing Center for Infectious Disease"/>
            <person name="Wu L."/>
            <person name="Ma J."/>
        </authorList>
    </citation>
    <scope>NUCLEOTIDE SEQUENCE [LARGE SCALE GENOMIC DNA]</scope>
    <source>
        <strain evidence="5">JCM 15592</strain>
    </source>
</reference>
<evidence type="ECO:0000259" key="3">
    <source>
        <dbReference type="Pfam" id="PF04024"/>
    </source>
</evidence>
<feature type="transmembrane region" description="Helical" evidence="2">
    <location>
        <begin position="282"/>
        <end position="305"/>
    </location>
</feature>
<keyword evidence="5" id="KW-1185">Reference proteome</keyword>
<name>A0ABP4XM32_9MICO</name>
<evidence type="ECO:0000313" key="5">
    <source>
        <dbReference type="Proteomes" id="UP001499938"/>
    </source>
</evidence>
<dbReference type="InterPro" id="IPR007168">
    <property type="entry name" value="Phageshock_PspC_N"/>
</dbReference>
<feature type="transmembrane region" description="Helical" evidence="2">
    <location>
        <begin position="317"/>
        <end position="337"/>
    </location>
</feature>
<comment type="caution">
    <text evidence="4">The sequence shown here is derived from an EMBL/GenBank/DDBJ whole genome shotgun (WGS) entry which is preliminary data.</text>
</comment>
<keyword evidence="2" id="KW-0472">Membrane</keyword>
<evidence type="ECO:0000256" key="1">
    <source>
        <dbReference type="SAM" id="MobiDB-lite"/>
    </source>
</evidence>
<evidence type="ECO:0000313" key="4">
    <source>
        <dbReference type="EMBL" id="GAA1788097.1"/>
    </source>
</evidence>
<feature type="domain" description="Phage shock protein PspC N-terminal" evidence="3">
    <location>
        <begin position="15"/>
        <end position="67"/>
    </location>
</feature>
<accession>A0ABP4XM32</accession>
<evidence type="ECO:0000256" key="2">
    <source>
        <dbReference type="SAM" id="Phobius"/>
    </source>
</evidence>
<feature type="region of interest" description="Disordered" evidence="1">
    <location>
        <begin position="135"/>
        <end position="164"/>
    </location>
</feature>
<dbReference type="Proteomes" id="UP001499938">
    <property type="component" value="Unassembled WGS sequence"/>
</dbReference>
<proteinExistence type="predicted"/>
<feature type="transmembrane region" description="Helical" evidence="2">
    <location>
        <begin position="254"/>
        <end position="276"/>
    </location>
</feature>
<sequence>MLADLEASIDRLGLRRTDETWVAGVCDGVAVRLGIDPVVVRVGFIVLTLFGGLGVAAYAVLWLTLPAPDGVSILRRISDGPGPIVALGAIAGTALGALILTGVYFGSSSWGFGQLVLVLGAGVVAYALMRRGHSSSGPAPVGQPPTTAQEVAPEPLLAPPPATPMLAPDLQHAAAFDDVWPSAAGPTATAIPLASTAIAPSSWAAPAPTAARSGPPVSEAGAFPETGHPSYTEQATIPRPTTPRRPTRLRRRRLSPYVALSLTGLALAIITTGALLTDAEGWAGHGVTIGFAAALGVVALILVVAGATGRRGGLSTLLALLLALGTGASAVAADPMWSGGVGDRYWSLAAPQPSDGFRLGVGGATLDLGDLARTSTDKAPLHVPVRIGVGEVRILLPADATVRVIANISAGNVYRADSVDQATPLHYDQTFGSGTPDVTVDIRMHVGDVRIEGGAS</sequence>
<keyword evidence="2" id="KW-0812">Transmembrane</keyword>
<feature type="transmembrane region" description="Helical" evidence="2">
    <location>
        <begin position="84"/>
        <end position="105"/>
    </location>
</feature>
<gene>
    <name evidence="4" type="ORF">GCM10009811_11420</name>
</gene>
<keyword evidence="2" id="KW-1133">Transmembrane helix</keyword>
<dbReference type="EMBL" id="BAAAPO010000018">
    <property type="protein sequence ID" value="GAA1788097.1"/>
    <property type="molecule type" value="Genomic_DNA"/>
</dbReference>
<feature type="compositionally biased region" description="Low complexity" evidence="1">
    <location>
        <begin position="205"/>
        <end position="216"/>
    </location>
</feature>
<feature type="transmembrane region" description="Helical" evidence="2">
    <location>
        <begin position="111"/>
        <end position="129"/>
    </location>
</feature>
<dbReference type="Pfam" id="PF04024">
    <property type="entry name" value="PspC"/>
    <property type="match status" value="1"/>
</dbReference>
<organism evidence="4 5">
    <name type="scientific">Nostocoides veronense</name>
    <dbReference type="NCBI Taxonomy" id="330836"/>
    <lineage>
        <taxon>Bacteria</taxon>
        <taxon>Bacillati</taxon>
        <taxon>Actinomycetota</taxon>
        <taxon>Actinomycetes</taxon>
        <taxon>Micrococcales</taxon>
        <taxon>Intrasporangiaceae</taxon>
        <taxon>Nostocoides</taxon>
    </lineage>
</organism>
<feature type="region of interest" description="Disordered" evidence="1">
    <location>
        <begin position="205"/>
        <end position="250"/>
    </location>
</feature>